<sequence>MSDPPASGRRALRTAALYVVLVGVPALGVAATIHVGQNLEAPPSVGGAWAVAPDAEGCARAAGALVVEQSGPQIEAVYTPEGASAVALRGRVADTAAVLGERASCERVEVAVARDPSRPATLRATLQTGVCGCRTTSATLTRADAAPLAGGH</sequence>
<gene>
    <name evidence="1" type="ORF">BSZ37_12030</name>
</gene>
<name>A0A271J0S6_9BACT</name>
<dbReference type="Proteomes" id="UP000216339">
    <property type="component" value="Unassembled WGS sequence"/>
</dbReference>
<accession>A0A271J0S6</accession>
<organism evidence="1 2">
    <name type="scientific">Rubrivirga marina</name>
    <dbReference type="NCBI Taxonomy" id="1196024"/>
    <lineage>
        <taxon>Bacteria</taxon>
        <taxon>Pseudomonadati</taxon>
        <taxon>Rhodothermota</taxon>
        <taxon>Rhodothermia</taxon>
        <taxon>Rhodothermales</taxon>
        <taxon>Rubricoccaceae</taxon>
        <taxon>Rubrivirga</taxon>
    </lineage>
</organism>
<reference evidence="1 2" key="1">
    <citation type="submission" date="2016-11" db="EMBL/GenBank/DDBJ databases">
        <title>Study of marine rhodopsin-containing bacteria.</title>
        <authorList>
            <person name="Yoshizawa S."/>
            <person name="Kumagai Y."/>
            <person name="Kogure K."/>
        </authorList>
    </citation>
    <scope>NUCLEOTIDE SEQUENCE [LARGE SCALE GENOMIC DNA]</scope>
    <source>
        <strain evidence="1 2">SAORIC-28</strain>
    </source>
</reference>
<protein>
    <submittedName>
        <fullName evidence="1">Uncharacterized protein</fullName>
    </submittedName>
</protein>
<evidence type="ECO:0000313" key="1">
    <source>
        <dbReference type="EMBL" id="PAP77102.1"/>
    </source>
</evidence>
<proteinExistence type="predicted"/>
<evidence type="ECO:0000313" key="2">
    <source>
        <dbReference type="Proteomes" id="UP000216339"/>
    </source>
</evidence>
<dbReference type="AlphaFoldDB" id="A0A271J0S6"/>
<dbReference type="EMBL" id="MQWD01000001">
    <property type="protein sequence ID" value="PAP77102.1"/>
    <property type="molecule type" value="Genomic_DNA"/>
</dbReference>
<keyword evidence="2" id="KW-1185">Reference proteome</keyword>
<comment type="caution">
    <text evidence="1">The sequence shown here is derived from an EMBL/GenBank/DDBJ whole genome shotgun (WGS) entry which is preliminary data.</text>
</comment>
<dbReference type="RefSeq" id="WP_179299602.1">
    <property type="nucleotide sequence ID" value="NZ_MQWD01000001.1"/>
</dbReference>